<dbReference type="AlphaFoldDB" id="A0AAW8DCM8"/>
<protein>
    <recommendedName>
        <fullName evidence="5">DNA primase</fullName>
    </recommendedName>
</protein>
<dbReference type="EMBL" id="JAUSRG010000001">
    <property type="protein sequence ID" value="MDP9903181.1"/>
    <property type="molecule type" value="Genomic_DNA"/>
</dbReference>
<evidence type="ECO:0000313" key="1">
    <source>
        <dbReference type="EMBL" id="MDP9903181.1"/>
    </source>
</evidence>
<evidence type="ECO:0000313" key="4">
    <source>
        <dbReference type="Proteomes" id="UP001242995"/>
    </source>
</evidence>
<keyword evidence="3" id="KW-1185">Reference proteome</keyword>
<dbReference type="Proteomes" id="UP001242995">
    <property type="component" value="Unassembled WGS sequence"/>
</dbReference>
<comment type="caution">
    <text evidence="1">The sequence shown here is derived from an EMBL/GenBank/DDBJ whole genome shotgun (WGS) entry which is preliminary data.</text>
</comment>
<name>A0AAW8DCM8_9MICC</name>
<gene>
    <name evidence="1" type="ORF">J2S90_000121</name>
    <name evidence="2" type="ORF">J2S93_001582</name>
</gene>
<dbReference type="EMBL" id="JAUSTF010000002">
    <property type="protein sequence ID" value="MDQ0180166.1"/>
    <property type="molecule type" value="Genomic_DNA"/>
</dbReference>
<dbReference type="RefSeq" id="WP_306958802.1">
    <property type="nucleotide sequence ID" value="NZ_JAUSRG010000001.1"/>
</dbReference>
<sequence length="323" mass="36823">MISTENLFDEYPQFYGNPVIGQLADSPRWTISDNGKVPIDMRELQATGRIRGAYEKSISCLMTLEELTEFMPRAANHAFALNASIDEVLVLDIEKDCPPSIAEELLRLPALYSELSMSGFGYHLIMPLPDNFDDFPIAAGKLKLQEEHKWYEVLIEHWVTFTRKPVPTSLTRGAEPASLEQWDQLYARLASRAVETQTAKVDVELDKPEIPGEHQAIFIMTQQAPPRTLEDFHFDHSRYEFSVLSALNRRLNPALPFLSGKFDIEYTPSMRVWLIYEAARQIIPHRTKHDELRNNMPLLLNAATDLIARQEAQRLDRAGANAS</sequence>
<evidence type="ECO:0000313" key="3">
    <source>
        <dbReference type="Proteomes" id="UP001230951"/>
    </source>
</evidence>
<evidence type="ECO:0008006" key="5">
    <source>
        <dbReference type="Google" id="ProtNLM"/>
    </source>
</evidence>
<organism evidence="1 4">
    <name type="scientific">Arthrobacter bambusae</name>
    <dbReference type="NCBI Taxonomy" id="1338426"/>
    <lineage>
        <taxon>Bacteria</taxon>
        <taxon>Bacillati</taxon>
        <taxon>Actinomycetota</taxon>
        <taxon>Actinomycetes</taxon>
        <taxon>Micrococcales</taxon>
        <taxon>Micrococcaceae</taxon>
        <taxon>Arthrobacter</taxon>
    </lineage>
</organism>
<dbReference type="Proteomes" id="UP001230951">
    <property type="component" value="Unassembled WGS sequence"/>
</dbReference>
<evidence type="ECO:0000313" key="2">
    <source>
        <dbReference type="EMBL" id="MDQ0180166.1"/>
    </source>
</evidence>
<accession>A0AAW8DCM8</accession>
<reference evidence="1 3" key="1">
    <citation type="submission" date="2023-07" db="EMBL/GenBank/DDBJ databases">
        <title>Sorghum-associated microbial communities from plants grown in Nebraska, USA.</title>
        <authorList>
            <person name="Schachtman D."/>
        </authorList>
    </citation>
    <scope>NUCLEOTIDE SEQUENCE</scope>
    <source>
        <strain evidence="1">DS1006</strain>
        <strain evidence="2 3">DS1016</strain>
    </source>
</reference>
<proteinExistence type="predicted"/>